<feature type="domain" description="NmrA-like" evidence="3">
    <location>
        <begin position="6"/>
        <end position="258"/>
    </location>
</feature>
<evidence type="ECO:0000313" key="4">
    <source>
        <dbReference type="EMBL" id="CEN37901.1"/>
    </source>
</evidence>
<protein>
    <submittedName>
        <fullName evidence="4">Putative nucleoside-diphosphate-sugar epimerase</fullName>
    </submittedName>
</protein>
<dbReference type="Proteomes" id="UP000038083">
    <property type="component" value="Unassembled WGS sequence"/>
</dbReference>
<dbReference type="InterPro" id="IPR051164">
    <property type="entry name" value="NmrA-like_oxidored"/>
</dbReference>
<dbReference type="SUPFAM" id="SSF51735">
    <property type="entry name" value="NAD(P)-binding Rossmann-fold domains"/>
    <property type="match status" value="1"/>
</dbReference>
<dbReference type="Pfam" id="PF05368">
    <property type="entry name" value="NmrA"/>
    <property type="match status" value="1"/>
</dbReference>
<dbReference type="InterPro" id="IPR036291">
    <property type="entry name" value="NAD(P)-bd_dom_sf"/>
</dbReference>
<dbReference type="AlphaFoldDB" id="A0A0B7HDW6"/>
<sequence>MNIHKQSTIGVIGAAGQTGVAVLKSLLSKGVQVRAVIRHESQKEKLPENIETIVANNSDWNALACAIEGLESVYYIPPVFSKQEVAFGKNVIAVTQKHKVRLVYHSVMHSNTPTMPHHWNKYQVEQLIKKSTIDKWTIVQPAMYSQTPLSFLNADKTRIIAGFDMNKTFTPIDLVDLGEAVANILISDRHHQKVYELAGNEKLTLSKMIEIIRQTTGKDIKPVRLPSLIVAIGAAVKLRTQAVLMIKTMFDHYNKNGFTGESKDLIGLIEREPTSFRQTVERELALYCIQ</sequence>
<dbReference type="PANTHER" id="PTHR42748:SF7">
    <property type="entry name" value="NMRA LIKE REDOX SENSOR 1-RELATED"/>
    <property type="match status" value="1"/>
</dbReference>
<name>A0A0B7HDW6_9FLAO</name>
<accession>A0A0B7HDW6</accession>
<organism evidence="4 5">
    <name type="scientific">Capnocytophaga cynodegmi</name>
    <dbReference type="NCBI Taxonomy" id="28189"/>
    <lineage>
        <taxon>Bacteria</taxon>
        <taxon>Pseudomonadati</taxon>
        <taxon>Bacteroidota</taxon>
        <taxon>Flavobacteriia</taxon>
        <taxon>Flavobacteriales</taxon>
        <taxon>Flavobacteriaceae</taxon>
        <taxon>Capnocytophaga</taxon>
    </lineage>
</organism>
<comment type="similarity">
    <text evidence="1">Belongs to the NmrA-type oxidoreductase family.</text>
</comment>
<evidence type="ECO:0000313" key="5">
    <source>
        <dbReference type="Proteomes" id="UP000038083"/>
    </source>
</evidence>
<dbReference type="RefSeq" id="WP_018278172.1">
    <property type="nucleotide sequence ID" value="NZ_CDOF01000026.1"/>
</dbReference>
<keyword evidence="2" id="KW-0521">NADP</keyword>
<evidence type="ECO:0000259" key="3">
    <source>
        <dbReference type="Pfam" id="PF05368"/>
    </source>
</evidence>
<dbReference type="Gene3D" id="3.90.25.10">
    <property type="entry name" value="UDP-galactose 4-epimerase, domain 1"/>
    <property type="match status" value="1"/>
</dbReference>
<evidence type="ECO:0000256" key="2">
    <source>
        <dbReference type="ARBA" id="ARBA00022857"/>
    </source>
</evidence>
<evidence type="ECO:0000256" key="1">
    <source>
        <dbReference type="ARBA" id="ARBA00006328"/>
    </source>
</evidence>
<gene>
    <name evidence="4" type="ORF">CCYN74_30005</name>
</gene>
<dbReference type="InterPro" id="IPR008030">
    <property type="entry name" value="NmrA-like"/>
</dbReference>
<proteinExistence type="inferred from homology"/>
<reference evidence="4 5" key="1">
    <citation type="submission" date="2015-01" db="EMBL/GenBank/DDBJ databases">
        <authorList>
            <person name="MANFREDI Pablo"/>
        </authorList>
    </citation>
    <scope>NUCLEOTIDE SEQUENCE [LARGE SCALE GENOMIC DNA]</scope>
    <source>
        <strain evidence="4 5">Ccy74</strain>
    </source>
</reference>
<dbReference type="PANTHER" id="PTHR42748">
    <property type="entry name" value="NITROGEN METABOLITE REPRESSION PROTEIN NMRA FAMILY MEMBER"/>
    <property type="match status" value="1"/>
</dbReference>
<dbReference type="Gene3D" id="3.40.50.720">
    <property type="entry name" value="NAD(P)-binding Rossmann-like Domain"/>
    <property type="match status" value="1"/>
</dbReference>
<dbReference type="EMBL" id="CDOG01000023">
    <property type="protein sequence ID" value="CEN37901.1"/>
    <property type="molecule type" value="Genomic_DNA"/>
</dbReference>
<dbReference type="OrthoDB" id="9780595at2"/>